<dbReference type="EMBL" id="FNTB01000001">
    <property type="protein sequence ID" value="SEC30932.1"/>
    <property type="molecule type" value="Genomic_DNA"/>
</dbReference>
<protein>
    <submittedName>
        <fullName evidence="1">Uncharacterized protein</fullName>
    </submittedName>
</protein>
<gene>
    <name evidence="1" type="ORF">SAMN05192540_2858</name>
</gene>
<sequence length="117" mass="13696">MKKHIFILAIILSISNSYSQSSCDDMLRMVESQGYGTSYYSYDSDAISEVTFYEISDNNYNDYYFAIVRFTGSYEDYIYQVDSDTEFNYSMNYLISAGEAFWDYIQPYNQNLNCAPN</sequence>
<dbReference type="Proteomes" id="UP000183038">
    <property type="component" value="Unassembled WGS sequence"/>
</dbReference>
<accession>A0A1H4RGA6</accession>
<dbReference type="RefSeq" id="WP_074673613.1">
    <property type="nucleotide sequence ID" value="NZ_FNTB01000001.1"/>
</dbReference>
<proteinExistence type="predicted"/>
<evidence type="ECO:0000313" key="1">
    <source>
        <dbReference type="EMBL" id="SEC30932.1"/>
    </source>
</evidence>
<dbReference type="OrthoDB" id="1144769at2"/>
<name>A0A1H4RGA6_9FLAO</name>
<dbReference type="AlphaFoldDB" id="A0A1H4RGA6"/>
<evidence type="ECO:0000313" key="2">
    <source>
        <dbReference type="Proteomes" id="UP000183038"/>
    </source>
</evidence>
<organism evidence="1 2">
    <name type="scientific">Maribacter dokdonensis</name>
    <dbReference type="NCBI Taxonomy" id="320912"/>
    <lineage>
        <taxon>Bacteria</taxon>
        <taxon>Pseudomonadati</taxon>
        <taxon>Bacteroidota</taxon>
        <taxon>Flavobacteriia</taxon>
        <taxon>Flavobacteriales</taxon>
        <taxon>Flavobacteriaceae</taxon>
        <taxon>Maribacter</taxon>
    </lineage>
</organism>
<reference evidence="1 2" key="1">
    <citation type="submission" date="2016-10" db="EMBL/GenBank/DDBJ databases">
        <authorList>
            <person name="de Groot N.N."/>
        </authorList>
    </citation>
    <scope>NUCLEOTIDE SEQUENCE [LARGE SCALE GENOMIC DNA]</scope>
    <source>
        <strain evidence="1 2">MAR_2009_71</strain>
    </source>
</reference>